<keyword evidence="3" id="KW-1185">Reference proteome</keyword>
<organism evidence="2 3">
    <name type="scientific">Roseiflexus castenholzii (strain DSM 13941 / HLO8)</name>
    <dbReference type="NCBI Taxonomy" id="383372"/>
    <lineage>
        <taxon>Bacteria</taxon>
        <taxon>Bacillati</taxon>
        <taxon>Chloroflexota</taxon>
        <taxon>Chloroflexia</taxon>
        <taxon>Chloroflexales</taxon>
        <taxon>Roseiflexineae</taxon>
        <taxon>Roseiflexaceae</taxon>
        <taxon>Roseiflexus</taxon>
    </lineage>
</organism>
<dbReference type="InterPro" id="IPR051910">
    <property type="entry name" value="ComF/GntX_DNA_util-trans"/>
</dbReference>
<reference evidence="2 3" key="1">
    <citation type="submission" date="2007-08" db="EMBL/GenBank/DDBJ databases">
        <title>Complete sequence of Roseiflexus castenholzii DSM 13941.</title>
        <authorList>
            <consortium name="US DOE Joint Genome Institute"/>
            <person name="Copeland A."/>
            <person name="Lucas S."/>
            <person name="Lapidus A."/>
            <person name="Barry K."/>
            <person name="Glavina del Rio T."/>
            <person name="Dalin E."/>
            <person name="Tice H."/>
            <person name="Pitluck S."/>
            <person name="Thompson L.S."/>
            <person name="Brettin T."/>
            <person name="Bruce D."/>
            <person name="Detter J.C."/>
            <person name="Han C."/>
            <person name="Tapia R."/>
            <person name="Schmutz J."/>
            <person name="Larimer F."/>
            <person name="Land M."/>
            <person name="Hauser L."/>
            <person name="Kyrpides N."/>
            <person name="Mikhailova N."/>
            <person name="Bryant D.A."/>
            <person name="Hanada S."/>
            <person name="Tsukatani Y."/>
            <person name="Richardson P."/>
        </authorList>
    </citation>
    <scope>NUCLEOTIDE SEQUENCE [LARGE SCALE GENOMIC DNA]</scope>
    <source>
        <strain evidence="3">DSM 13941 / HLO8</strain>
    </source>
</reference>
<comment type="similarity">
    <text evidence="1">Belongs to the ComF/GntX family.</text>
</comment>
<dbReference type="SUPFAM" id="SSF53271">
    <property type="entry name" value="PRTase-like"/>
    <property type="match status" value="1"/>
</dbReference>
<dbReference type="GO" id="GO:0016757">
    <property type="term" value="F:glycosyltransferase activity"/>
    <property type="evidence" value="ECO:0007669"/>
    <property type="project" value="UniProtKB-KW"/>
</dbReference>
<evidence type="ECO:0000313" key="2">
    <source>
        <dbReference type="EMBL" id="ABU59296.1"/>
    </source>
</evidence>
<dbReference type="eggNOG" id="COG1040">
    <property type="taxonomic scope" value="Bacteria"/>
</dbReference>
<dbReference type="PANTHER" id="PTHR47505">
    <property type="entry name" value="DNA UTILIZATION PROTEIN YHGH"/>
    <property type="match status" value="1"/>
</dbReference>
<dbReference type="AlphaFoldDB" id="A7NP01"/>
<proteinExistence type="inferred from homology"/>
<gene>
    <name evidence="2" type="ordered locus">Rcas_3242</name>
</gene>
<keyword evidence="2" id="KW-0808">Transferase</keyword>
<dbReference type="Proteomes" id="UP000000263">
    <property type="component" value="Chromosome"/>
</dbReference>
<evidence type="ECO:0000256" key="1">
    <source>
        <dbReference type="ARBA" id="ARBA00008007"/>
    </source>
</evidence>
<dbReference type="InterPro" id="IPR029057">
    <property type="entry name" value="PRTase-like"/>
</dbReference>
<sequence length="235" mass="25387">MAYSSVRVHLGGRNAMTLARLIDAFLSLVLPDRCAGCGRLGSVLCDECCRRLVGYDGDPPRVADQLTGVRIAYVFEGPLRHALHQLKYRRRRRVARPLGALLASYLRAHPLPCDALLPVPLHRERLAERGFNQAELLAREVAAGTGLPLIAGPLVRLRATKQQALLDVAGRIENVADAFMWRGPAPPARVVIVDDVLTTGATVNACAAALRAGGAREVYALALARSRGQAPLSHR</sequence>
<evidence type="ECO:0000313" key="3">
    <source>
        <dbReference type="Proteomes" id="UP000000263"/>
    </source>
</evidence>
<dbReference type="InterPro" id="IPR000836">
    <property type="entry name" value="PRTase_dom"/>
</dbReference>
<dbReference type="STRING" id="383372.Rcas_3242"/>
<dbReference type="Gene3D" id="3.40.50.2020">
    <property type="match status" value="1"/>
</dbReference>
<protein>
    <submittedName>
        <fullName evidence="2">Phosphoribosyltransferase</fullName>
    </submittedName>
</protein>
<dbReference type="HOGENOM" id="CLU_054549_0_0_0"/>
<dbReference type="PANTHER" id="PTHR47505:SF1">
    <property type="entry name" value="DNA UTILIZATION PROTEIN YHGH"/>
    <property type="match status" value="1"/>
</dbReference>
<dbReference type="EMBL" id="CP000804">
    <property type="protein sequence ID" value="ABU59296.1"/>
    <property type="molecule type" value="Genomic_DNA"/>
</dbReference>
<dbReference type="CDD" id="cd06223">
    <property type="entry name" value="PRTases_typeI"/>
    <property type="match status" value="1"/>
</dbReference>
<dbReference type="KEGG" id="rca:Rcas_3242"/>
<keyword evidence="2" id="KW-0328">Glycosyltransferase</keyword>
<accession>A7NP01</accession>
<name>A7NP01_ROSCS</name>